<reference evidence="2 3" key="1">
    <citation type="submission" date="2017-09" db="EMBL/GenBank/DDBJ databases">
        <authorList>
            <person name="Ehlers B."/>
            <person name="Leendertz F.H."/>
        </authorList>
    </citation>
    <scope>NUCLEOTIDE SEQUENCE [LARGE SCALE GENOMIC DNA]</scope>
    <source>
        <strain evidence="2 3">DSM 27208</strain>
    </source>
</reference>
<feature type="region of interest" description="Disordered" evidence="1">
    <location>
        <begin position="41"/>
        <end position="69"/>
    </location>
</feature>
<organism evidence="2 3">
    <name type="scientific">Natronoarchaeum philippinense</name>
    <dbReference type="NCBI Taxonomy" id="558529"/>
    <lineage>
        <taxon>Archaea</taxon>
        <taxon>Methanobacteriati</taxon>
        <taxon>Methanobacteriota</taxon>
        <taxon>Stenosarchaea group</taxon>
        <taxon>Halobacteria</taxon>
        <taxon>Halobacteriales</taxon>
        <taxon>Natronoarchaeaceae</taxon>
    </lineage>
</organism>
<sequence length="164" mass="17894">MSQQISTGIIGTGDFGTLFGHQLRDIESESVEAVADISAQNMDEAGETLEVPEESRYETHDELSADEPLDAVLSDWDDRTTSIVDSIVNGNPPPATARDALAVTALTEAAYESERSGKRVRVDIDGKPNELTAPRARRERSIPAVRSYTRDKTPAARNKTSTIY</sequence>
<evidence type="ECO:0000313" key="2">
    <source>
        <dbReference type="EMBL" id="SNZ12535.1"/>
    </source>
</evidence>
<protein>
    <submittedName>
        <fullName evidence="2">Oxidoreductase family, NAD-binding Rossmann fold</fullName>
    </submittedName>
</protein>
<evidence type="ECO:0000313" key="3">
    <source>
        <dbReference type="Proteomes" id="UP000219453"/>
    </source>
</evidence>
<feature type="compositionally biased region" description="Basic and acidic residues" evidence="1">
    <location>
        <begin position="53"/>
        <end position="63"/>
    </location>
</feature>
<dbReference type="Gene3D" id="3.30.360.10">
    <property type="entry name" value="Dihydrodipicolinate Reductase, domain 2"/>
    <property type="match status" value="1"/>
</dbReference>
<accession>A0A285NSV1</accession>
<keyword evidence="3" id="KW-1185">Reference proteome</keyword>
<feature type="region of interest" description="Disordered" evidence="1">
    <location>
        <begin position="122"/>
        <end position="164"/>
    </location>
</feature>
<dbReference type="Proteomes" id="UP000219453">
    <property type="component" value="Unassembled WGS sequence"/>
</dbReference>
<gene>
    <name evidence="2" type="ORF">SAMN06269185_1794</name>
</gene>
<dbReference type="EMBL" id="OBEJ01000002">
    <property type="protein sequence ID" value="SNZ12535.1"/>
    <property type="molecule type" value="Genomic_DNA"/>
</dbReference>
<name>A0A285NSV1_NATPI</name>
<proteinExistence type="predicted"/>
<dbReference type="InterPro" id="IPR036291">
    <property type="entry name" value="NAD(P)-bd_dom_sf"/>
</dbReference>
<dbReference type="Gene3D" id="3.40.50.720">
    <property type="entry name" value="NAD(P)-binding Rossmann-like Domain"/>
    <property type="match status" value="2"/>
</dbReference>
<dbReference type="SUPFAM" id="SSF51735">
    <property type="entry name" value="NAD(P)-binding Rossmann-fold domains"/>
    <property type="match status" value="1"/>
</dbReference>
<dbReference type="AlphaFoldDB" id="A0A285NSV1"/>
<dbReference type="OrthoDB" id="25239at2157"/>
<evidence type="ECO:0000256" key="1">
    <source>
        <dbReference type="SAM" id="MobiDB-lite"/>
    </source>
</evidence>